<evidence type="ECO:0000256" key="1">
    <source>
        <dbReference type="ARBA" id="ARBA00010088"/>
    </source>
</evidence>
<dbReference type="AlphaFoldDB" id="A0A4R8CKC7"/>
<organism evidence="7 8">
    <name type="scientific">Kribbella pratensis</name>
    <dbReference type="NCBI Taxonomy" id="2512112"/>
    <lineage>
        <taxon>Bacteria</taxon>
        <taxon>Bacillati</taxon>
        <taxon>Actinomycetota</taxon>
        <taxon>Actinomycetes</taxon>
        <taxon>Propionibacteriales</taxon>
        <taxon>Kribbellaceae</taxon>
        <taxon>Kribbella</taxon>
    </lineage>
</organism>
<dbReference type="InterPro" id="IPR000073">
    <property type="entry name" value="AB_hydrolase_1"/>
</dbReference>
<feature type="domain" description="AB hydrolase-1" evidence="5">
    <location>
        <begin position="92"/>
        <end position="271"/>
    </location>
</feature>
<keyword evidence="3" id="KW-0378">Hydrolase</keyword>
<keyword evidence="2 4" id="KW-0732">Signal</keyword>
<evidence type="ECO:0000256" key="2">
    <source>
        <dbReference type="ARBA" id="ARBA00022729"/>
    </source>
</evidence>
<accession>A0A4R8CKC7</accession>
<evidence type="ECO:0000313" key="8">
    <source>
        <dbReference type="Proteomes" id="UP000295146"/>
    </source>
</evidence>
<evidence type="ECO:0000313" key="7">
    <source>
        <dbReference type="EMBL" id="TDW75173.1"/>
    </source>
</evidence>
<gene>
    <name evidence="7" type="ORF">EV653_0294</name>
</gene>
<dbReference type="RefSeq" id="WP_134097154.1">
    <property type="nucleotide sequence ID" value="NZ_SODP01000001.1"/>
</dbReference>
<dbReference type="Pfam" id="PF08386">
    <property type="entry name" value="Abhydrolase_4"/>
    <property type="match status" value="1"/>
</dbReference>
<protein>
    <submittedName>
        <fullName evidence="7">TAP-like protein</fullName>
    </submittedName>
</protein>
<dbReference type="SUPFAM" id="SSF53474">
    <property type="entry name" value="alpha/beta-Hydrolases"/>
    <property type="match status" value="1"/>
</dbReference>
<dbReference type="InterPro" id="IPR051601">
    <property type="entry name" value="Serine_prot/Carboxylest_S33"/>
</dbReference>
<sequence length="513" mass="54655">MRLRWALTAASTLALIATAVPAVANPSGAEVRKSASALIFGTCPSDIAEPYPALTCATLKVPLDYSRPNGAKISLLVTKHAANKPAKRIGSLVVNPGGPGVSGAAYAGSLSRPDATGFTQLDTAVLDAYDIIGFDPRGVFLSAPVSCAAPDHFGAPQPDPDAKSSRNELWKLWSSYAQDCQTNNKAILPHLGSVDGARDMDAVRAALGEQKLNYLGLSYGTYLGAVYGQLFPRRVGRMILDGNMDPTPKDIWYQVWIDQAAAFQQRFDHDYLPWVAKYNNVFHLGKTVPAVRAAWNKTLTDFRTNPHGDVGGGELLGTAYGAMFAEGGWIGFTGALSEYVVDGDDSMLTDIAAPDLSPDGEQANAIFTSVICADSQWPRNRAKYEHDADKLARTSQFAWYIMWTSGSACQSWAFDSPGRLRITGEGLPGVLMFNSIGDPGTPYAGALKMHKALPTSVLVTELNSGKHGVFANRLAAVNVAANAIGTRYLLTGELPPTDTTVAGHPLPVPTEAP</sequence>
<name>A0A4R8CKC7_9ACTN</name>
<dbReference type="InterPro" id="IPR013595">
    <property type="entry name" value="Pept_S33_TAP-like_C"/>
</dbReference>
<feature type="signal peptide" evidence="4">
    <location>
        <begin position="1"/>
        <end position="24"/>
    </location>
</feature>
<dbReference type="OrthoDB" id="3930934at2"/>
<evidence type="ECO:0000256" key="3">
    <source>
        <dbReference type="ARBA" id="ARBA00022801"/>
    </source>
</evidence>
<evidence type="ECO:0000259" key="6">
    <source>
        <dbReference type="Pfam" id="PF08386"/>
    </source>
</evidence>
<dbReference type="EMBL" id="SODP01000001">
    <property type="protein sequence ID" value="TDW75173.1"/>
    <property type="molecule type" value="Genomic_DNA"/>
</dbReference>
<dbReference type="Proteomes" id="UP000295146">
    <property type="component" value="Unassembled WGS sequence"/>
</dbReference>
<comment type="caution">
    <text evidence="7">The sequence shown here is derived from an EMBL/GenBank/DDBJ whole genome shotgun (WGS) entry which is preliminary data.</text>
</comment>
<dbReference type="Pfam" id="PF00561">
    <property type="entry name" value="Abhydrolase_1"/>
    <property type="match status" value="1"/>
</dbReference>
<evidence type="ECO:0000259" key="5">
    <source>
        <dbReference type="Pfam" id="PF00561"/>
    </source>
</evidence>
<dbReference type="InterPro" id="IPR029058">
    <property type="entry name" value="AB_hydrolase_fold"/>
</dbReference>
<reference evidence="7 8" key="1">
    <citation type="submission" date="2019-03" db="EMBL/GenBank/DDBJ databases">
        <title>Genomic Encyclopedia of Type Strains, Phase III (KMG-III): the genomes of soil and plant-associated and newly described type strains.</title>
        <authorList>
            <person name="Whitman W."/>
        </authorList>
    </citation>
    <scope>NUCLEOTIDE SEQUENCE [LARGE SCALE GENOMIC DNA]</scope>
    <source>
        <strain evidence="7 8">VKM Ac-2573</strain>
    </source>
</reference>
<feature type="chain" id="PRO_5020937669" evidence="4">
    <location>
        <begin position="25"/>
        <end position="513"/>
    </location>
</feature>
<keyword evidence="8" id="KW-1185">Reference proteome</keyword>
<dbReference type="GO" id="GO:0016787">
    <property type="term" value="F:hydrolase activity"/>
    <property type="evidence" value="ECO:0007669"/>
    <property type="project" value="UniProtKB-KW"/>
</dbReference>
<evidence type="ECO:0000256" key="4">
    <source>
        <dbReference type="SAM" id="SignalP"/>
    </source>
</evidence>
<feature type="domain" description="Peptidase S33 tripeptidyl aminopeptidase-like C-terminal" evidence="6">
    <location>
        <begin position="403"/>
        <end position="500"/>
    </location>
</feature>
<dbReference type="PANTHER" id="PTHR43248">
    <property type="entry name" value="2-SUCCINYL-6-HYDROXY-2,4-CYCLOHEXADIENE-1-CARBOXYLATE SYNTHASE"/>
    <property type="match status" value="1"/>
</dbReference>
<dbReference type="PANTHER" id="PTHR43248:SF29">
    <property type="entry name" value="TRIPEPTIDYL AMINOPEPTIDASE"/>
    <property type="match status" value="1"/>
</dbReference>
<proteinExistence type="inferred from homology"/>
<comment type="similarity">
    <text evidence="1">Belongs to the peptidase S33 family.</text>
</comment>
<dbReference type="Gene3D" id="3.40.50.1820">
    <property type="entry name" value="alpha/beta hydrolase"/>
    <property type="match status" value="1"/>
</dbReference>